<name>A0AAW2U2A9_9LAMI</name>
<proteinExistence type="predicted"/>
<dbReference type="EMBL" id="JACGWN010000013">
    <property type="protein sequence ID" value="KAL0411133.1"/>
    <property type="molecule type" value="Genomic_DNA"/>
</dbReference>
<evidence type="ECO:0000313" key="1">
    <source>
        <dbReference type="EMBL" id="KAL0411133.1"/>
    </source>
</evidence>
<sequence>MGSFMEYQREFERLCNCVVGLSPEVILDYHLSGLRADIQRELVVLQPTSISQAIGLVKLLESKL</sequence>
<reference evidence="1" key="2">
    <citation type="journal article" date="2024" name="Plant">
        <title>Genomic evolution and insights into agronomic trait innovations of Sesamum species.</title>
        <authorList>
            <person name="Miao H."/>
            <person name="Wang L."/>
            <person name="Qu L."/>
            <person name="Liu H."/>
            <person name="Sun Y."/>
            <person name="Le M."/>
            <person name="Wang Q."/>
            <person name="Wei S."/>
            <person name="Zheng Y."/>
            <person name="Lin W."/>
            <person name="Duan Y."/>
            <person name="Cao H."/>
            <person name="Xiong S."/>
            <person name="Wang X."/>
            <person name="Wei L."/>
            <person name="Li C."/>
            <person name="Ma Q."/>
            <person name="Ju M."/>
            <person name="Zhao R."/>
            <person name="Li G."/>
            <person name="Mu C."/>
            <person name="Tian Q."/>
            <person name="Mei H."/>
            <person name="Zhang T."/>
            <person name="Gao T."/>
            <person name="Zhang H."/>
        </authorList>
    </citation>
    <scope>NUCLEOTIDE SEQUENCE</scope>
    <source>
        <strain evidence="1">KEN1</strain>
    </source>
</reference>
<dbReference type="AlphaFoldDB" id="A0AAW2U2A9"/>
<protein>
    <submittedName>
        <fullName evidence="1">Uncharacterized protein</fullName>
    </submittedName>
</protein>
<reference evidence="1" key="1">
    <citation type="submission" date="2020-06" db="EMBL/GenBank/DDBJ databases">
        <authorList>
            <person name="Li T."/>
            <person name="Hu X."/>
            <person name="Zhang T."/>
            <person name="Song X."/>
            <person name="Zhang H."/>
            <person name="Dai N."/>
            <person name="Sheng W."/>
            <person name="Hou X."/>
            <person name="Wei L."/>
        </authorList>
    </citation>
    <scope>NUCLEOTIDE SEQUENCE</scope>
    <source>
        <strain evidence="1">KEN1</strain>
        <tissue evidence="1">Leaf</tissue>
    </source>
</reference>
<organism evidence="1">
    <name type="scientific">Sesamum latifolium</name>
    <dbReference type="NCBI Taxonomy" id="2727402"/>
    <lineage>
        <taxon>Eukaryota</taxon>
        <taxon>Viridiplantae</taxon>
        <taxon>Streptophyta</taxon>
        <taxon>Embryophyta</taxon>
        <taxon>Tracheophyta</taxon>
        <taxon>Spermatophyta</taxon>
        <taxon>Magnoliopsida</taxon>
        <taxon>eudicotyledons</taxon>
        <taxon>Gunneridae</taxon>
        <taxon>Pentapetalae</taxon>
        <taxon>asterids</taxon>
        <taxon>lamiids</taxon>
        <taxon>Lamiales</taxon>
        <taxon>Pedaliaceae</taxon>
        <taxon>Sesamum</taxon>
    </lineage>
</organism>
<gene>
    <name evidence="1" type="ORF">Slati_3703000</name>
</gene>
<comment type="caution">
    <text evidence="1">The sequence shown here is derived from an EMBL/GenBank/DDBJ whole genome shotgun (WGS) entry which is preliminary data.</text>
</comment>
<accession>A0AAW2U2A9</accession>